<feature type="region of interest" description="Disordered" evidence="1">
    <location>
        <begin position="1"/>
        <end position="27"/>
    </location>
</feature>
<protein>
    <submittedName>
        <fullName evidence="3">Uncharacterized protein</fullName>
    </submittedName>
</protein>
<keyword evidence="2" id="KW-1133">Transmembrane helix</keyword>
<keyword evidence="2" id="KW-0812">Transmembrane</keyword>
<keyword evidence="2" id="KW-0472">Membrane</keyword>
<evidence type="ECO:0000313" key="4">
    <source>
        <dbReference type="Proteomes" id="UP001595075"/>
    </source>
</evidence>
<feature type="transmembrane region" description="Helical" evidence="2">
    <location>
        <begin position="177"/>
        <end position="201"/>
    </location>
</feature>
<feature type="transmembrane region" description="Helical" evidence="2">
    <location>
        <begin position="34"/>
        <end position="59"/>
    </location>
</feature>
<comment type="caution">
    <text evidence="3">The sequence shown here is derived from an EMBL/GenBank/DDBJ whole genome shotgun (WGS) entry which is preliminary data.</text>
</comment>
<evidence type="ECO:0000313" key="3">
    <source>
        <dbReference type="EMBL" id="KAL2066479.1"/>
    </source>
</evidence>
<dbReference type="EMBL" id="JAZHXI010000011">
    <property type="protein sequence ID" value="KAL2066479.1"/>
    <property type="molecule type" value="Genomic_DNA"/>
</dbReference>
<feature type="transmembrane region" description="Helical" evidence="2">
    <location>
        <begin position="515"/>
        <end position="543"/>
    </location>
</feature>
<proteinExistence type="predicted"/>
<keyword evidence="4" id="KW-1185">Reference proteome</keyword>
<name>A0ABR4C9C7_9HELO</name>
<gene>
    <name evidence="3" type="ORF">VTL71DRAFT_2550</name>
</gene>
<reference evidence="3 4" key="1">
    <citation type="journal article" date="2024" name="Commun. Biol.">
        <title>Comparative genomic analysis of thermophilic fungi reveals convergent evolutionary adaptations and gene losses.</title>
        <authorList>
            <person name="Steindorff A.S."/>
            <person name="Aguilar-Pontes M.V."/>
            <person name="Robinson A.J."/>
            <person name="Andreopoulos B."/>
            <person name="LaButti K."/>
            <person name="Kuo A."/>
            <person name="Mondo S."/>
            <person name="Riley R."/>
            <person name="Otillar R."/>
            <person name="Haridas S."/>
            <person name="Lipzen A."/>
            <person name="Grimwood J."/>
            <person name="Schmutz J."/>
            <person name="Clum A."/>
            <person name="Reid I.D."/>
            <person name="Moisan M.C."/>
            <person name="Butler G."/>
            <person name="Nguyen T.T.M."/>
            <person name="Dewar K."/>
            <person name="Conant G."/>
            <person name="Drula E."/>
            <person name="Henrissat B."/>
            <person name="Hansel C."/>
            <person name="Singer S."/>
            <person name="Hutchinson M.I."/>
            <person name="de Vries R.P."/>
            <person name="Natvig D.O."/>
            <person name="Powell A.J."/>
            <person name="Tsang A."/>
            <person name="Grigoriev I.V."/>
        </authorList>
    </citation>
    <scope>NUCLEOTIDE SEQUENCE [LARGE SCALE GENOMIC DNA]</scope>
    <source>
        <strain evidence="3 4">CBS 494.80</strain>
    </source>
</reference>
<evidence type="ECO:0000256" key="1">
    <source>
        <dbReference type="SAM" id="MobiDB-lite"/>
    </source>
</evidence>
<feature type="compositionally biased region" description="Polar residues" evidence="1">
    <location>
        <begin position="1"/>
        <end position="21"/>
    </location>
</feature>
<organism evidence="3 4">
    <name type="scientific">Oculimacula yallundae</name>
    <dbReference type="NCBI Taxonomy" id="86028"/>
    <lineage>
        <taxon>Eukaryota</taxon>
        <taxon>Fungi</taxon>
        <taxon>Dikarya</taxon>
        <taxon>Ascomycota</taxon>
        <taxon>Pezizomycotina</taxon>
        <taxon>Leotiomycetes</taxon>
        <taxon>Helotiales</taxon>
        <taxon>Ploettnerulaceae</taxon>
        <taxon>Oculimacula</taxon>
    </lineage>
</organism>
<dbReference type="Proteomes" id="UP001595075">
    <property type="component" value="Unassembled WGS sequence"/>
</dbReference>
<accession>A0ABR4C9C7</accession>
<feature type="transmembrane region" description="Helical" evidence="2">
    <location>
        <begin position="100"/>
        <end position="118"/>
    </location>
</feature>
<sequence>MDKTTYHSVNEAASSGNQDVSPDQPRMGGRKGDIAFAFSLMTIPMSLFSALLLGLIFHFRVTPSTSTSDLQLPDTPTHDSVIYVNTSATTLTTVASWSSTLAPILVGCAITLISYPVAKQIMTAGQSGRTEKLPTPFQLSLMLKMITGGSPQSLWNWILYVWGWRGKKASQGSPMRLMTSILVLALMLSTLVFAADTYFHFTTKTINLIQVYPVTSALNTSVGLIPTCYNVNRTFQGGCTLNPGGSATFLMQGREAQSVVANLSTSMRVNTIVQGKDVYTYVGNPPKSALANIDYQSHTWGLKTQCAPVTSQCIDLAAPSVGNRLDYKCPFAMEGRVSTDARSAFQNQFLMTYFTNSTAVSNSTYTTDLANPYYFATLAIVNQNIGNDLELAKDPEITTSGHGAGVFAVFCNTTVYDISYTSINNTITHFDAKPANSTLTNIIQGSQQYTSVGNPNLIQGASVGMLISKTAQDVADSFALTYSQIALGVGSAAFEPQEAVNAQRRESILVAKVPVVPLAVLLGANMALVVLGCVLLGVAVGAAKGDTREVQARLSVSGLVARCFEGMRAERGVEDVEDLFEEREGRGAGASGAGLRVGVVKTGSGGWGFSGFRTG</sequence>
<evidence type="ECO:0000256" key="2">
    <source>
        <dbReference type="SAM" id="Phobius"/>
    </source>
</evidence>